<dbReference type="RefSeq" id="WP_304600406.1">
    <property type="nucleotide sequence ID" value="NZ_JAUQYO010000001.1"/>
</dbReference>
<dbReference type="PANTHER" id="PTHR10584:SF167">
    <property type="entry name" value="PFKB DOMAIN PROTEIN"/>
    <property type="match status" value="1"/>
</dbReference>
<dbReference type="SUPFAM" id="SSF53613">
    <property type="entry name" value="Ribokinase-like"/>
    <property type="match status" value="1"/>
</dbReference>
<comment type="caution">
    <text evidence="4">The sequence shown here is derived from an EMBL/GenBank/DDBJ whole genome shotgun (WGS) entry which is preliminary data.</text>
</comment>
<evidence type="ECO:0000313" key="4">
    <source>
        <dbReference type="EMBL" id="MDO8106761.1"/>
    </source>
</evidence>
<evidence type="ECO:0000313" key="5">
    <source>
        <dbReference type="Proteomes" id="UP001232536"/>
    </source>
</evidence>
<keyword evidence="5" id="KW-1185">Reference proteome</keyword>
<dbReference type="PROSITE" id="PS00583">
    <property type="entry name" value="PFKB_KINASES_1"/>
    <property type="match status" value="1"/>
</dbReference>
<evidence type="ECO:0000259" key="3">
    <source>
        <dbReference type="Pfam" id="PF00294"/>
    </source>
</evidence>
<dbReference type="InterPro" id="IPR011611">
    <property type="entry name" value="PfkB_dom"/>
</dbReference>
<sequence>MTPRVLVVGDVINDLIVRPLSATVPDSDTRAEIVQRPGGSAANQACWLGLLGAPVTFVGRVGRADLDRHVAELRRWGVQPALVADDTETGSIVIVVAEGARTMYVDRGANLNLHERDVPEAAWADAGLLHLTGYSFFERGTRAAALALLDRARARGVPVSVDPSSVGFLSEVGPEEFLRWTDGAELCFPNRAEAALLTGTDDPAEAAVRLTERCRTAVVTLDADGAVVASRGSAPVAIPALPGPVLDTTGAGDAFCAGFLRRWTVDRDPVAAARDAVRVATSALRRLGGRPGPVAELAAGAPAT</sequence>
<evidence type="ECO:0000256" key="2">
    <source>
        <dbReference type="ARBA" id="ARBA00022777"/>
    </source>
</evidence>
<name>A0ABT9D8I1_9CELL</name>
<proteinExistence type="predicted"/>
<organism evidence="4 5">
    <name type="scientific">Actinotalea lenta</name>
    <dbReference type="NCBI Taxonomy" id="3064654"/>
    <lineage>
        <taxon>Bacteria</taxon>
        <taxon>Bacillati</taxon>
        <taxon>Actinomycetota</taxon>
        <taxon>Actinomycetes</taxon>
        <taxon>Micrococcales</taxon>
        <taxon>Cellulomonadaceae</taxon>
        <taxon>Actinotalea</taxon>
    </lineage>
</organism>
<dbReference type="InterPro" id="IPR002173">
    <property type="entry name" value="Carboh/pur_kinase_PfkB_CS"/>
</dbReference>
<dbReference type="PANTHER" id="PTHR10584">
    <property type="entry name" value="SUGAR KINASE"/>
    <property type="match status" value="1"/>
</dbReference>
<dbReference type="InterPro" id="IPR029056">
    <property type="entry name" value="Ribokinase-like"/>
</dbReference>
<evidence type="ECO:0000256" key="1">
    <source>
        <dbReference type="ARBA" id="ARBA00022679"/>
    </source>
</evidence>
<protein>
    <submittedName>
        <fullName evidence="4">Carbohydrate kinase family protein</fullName>
    </submittedName>
</protein>
<dbReference type="EMBL" id="JAUQYP010000001">
    <property type="protein sequence ID" value="MDO8106761.1"/>
    <property type="molecule type" value="Genomic_DNA"/>
</dbReference>
<dbReference type="Gene3D" id="3.40.1190.20">
    <property type="match status" value="1"/>
</dbReference>
<gene>
    <name evidence="4" type="ORF">Q6348_06060</name>
</gene>
<dbReference type="Pfam" id="PF00294">
    <property type="entry name" value="PfkB"/>
    <property type="match status" value="1"/>
</dbReference>
<accession>A0ABT9D8I1</accession>
<keyword evidence="1" id="KW-0808">Transferase</keyword>
<keyword evidence="2 4" id="KW-0418">Kinase</keyword>
<dbReference type="Proteomes" id="UP001232536">
    <property type="component" value="Unassembled WGS sequence"/>
</dbReference>
<reference evidence="4 5" key="1">
    <citation type="submission" date="2023-07" db="EMBL/GenBank/DDBJ databases">
        <title>Description of novel actinomycetes strains, isolated from tidal flat sediment.</title>
        <authorList>
            <person name="Lu C."/>
        </authorList>
    </citation>
    <scope>NUCLEOTIDE SEQUENCE [LARGE SCALE GENOMIC DNA]</scope>
    <source>
        <strain evidence="4 5">SYSU T00b441</strain>
    </source>
</reference>
<feature type="domain" description="Carbohydrate kinase PfkB" evidence="3">
    <location>
        <begin position="4"/>
        <end position="290"/>
    </location>
</feature>
<dbReference type="GO" id="GO:0016301">
    <property type="term" value="F:kinase activity"/>
    <property type="evidence" value="ECO:0007669"/>
    <property type="project" value="UniProtKB-KW"/>
</dbReference>
<dbReference type="PROSITE" id="PS00584">
    <property type="entry name" value="PFKB_KINASES_2"/>
    <property type="match status" value="1"/>
</dbReference>